<feature type="compositionally biased region" description="Basic and acidic residues" evidence="2">
    <location>
        <begin position="223"/>
        <end position="236"/>
    </location>
</feature>
<feature type="region of interest" description="Disordered" evidence="2">
    <location>
        <begin position="162"/>
        <end position="236"/>
    </location>
</feature>
<organism evidence="3 4">
    <name type="scientific">Candida theae</name>
    <dbReference type="NCBI Taxonomy" id="1198502"/>
    <lineage>
        <taxon>Eukaryota</taxon>
        <taxon>Fungi</taxon>
        <taxon>Dikarya</taxon>
        <taxon>Ascomycota</taxon>
        <taxon>Saccharomycotina</taxon>
        <taxon>Pichiomycetes</taxon>
        <taxon>Debaryomycetaceae</taxon>
        <taxon>Candida/Lodderomyces clade</taxon>
        <taxon>Candida</taxon>
    </lineage>
</organism>
<sequence length="374" mass="42853">MSAGKYLLGAAAIAGGVYYYDQNVERILPRKEHQQLAQQTAKVDQKAHEWNNKLTQKIEQGKKELDKKTNSITESVKESDTYQKLHQNKEDYRKSVKDAATPEDEKSIFKRGMQQYIDFVNCLGTNSVKTGETQISSAGALPEVKEKPIFGNWFGKSDVDEAKDKAEQKKDEWVSWGSKKTEQAKADAEHEKNKLFNWGSDKADEAKAEAERKKNEWSAWGNKKADQVKADAEKEKNSWFSWGNKKADEAQDKKDDLVSLANQKLDEASKEFNKQYDASVNELNRQYENLGKVFSSTKDQANESFQVQRQKAVQQYNEAYKKFQELSNDLANDPEKNKKLTKAQEDFGKSLEHLKSYGDDVYHDVKSKLSELFK</sequence>
<keyword evidence="1" id="KW-0175">Coiled coil</keyword>
<feature type="region of interest" description="Disordered" evidence="2">
    <location>
        <begin position="58"/>
        <end position="99"/>
    </location>
</feature>
<accession>A0AAD5FXM9</accession>
<feature type="compositionally biased region" description="Basic and acidic residues" evidence="2">
    <location>
        <begin position="59"/>
        <end position="97"/>
    </location>
</feature>
<protein>
    <submittedName>
        <fullName evidence="3">CSP37</fullName>
    </submittedName>
</protein>
<feature type="coiled-coil region" evidence="1">
    <location>
        <begin position="247"/>
        <end position="333"/>
    </location>
</feature>
<evidence type="ECO:0000313" key="4">
    <source>
        <dbReference type="Proteomes" id="UP001204833"/>
    </source>
</evidence>
<feature type="compositionally biased region" description="Basic and acidic residues" evidence="2">
    <location>
        <begin position="162"/>
        <end position="194"/>
    </location>
</feature>
<dbReference type="RefSeq" id="XP_051607788.1">
    <property type="nucleotide sequence ID" value="XM_051753010.1"/>
</dbReference>
<evidence type="ECO:0000313" key="3">
    <source>
        <dbReference type="EMBL" id="KAI5955445.1"/>
    </source>
</evidence>
<proteinExistence type="predicted"/>
<dbReference type="EMBL" id="JAIHNG010000130">
    <property type="protein sequence ID" value="KAI5955445.1"/>
    <property type="molecule type" value="Genomic_DNA"/>
</dbReference>
<dbReference type="AlphaFoldDB" id="A0AAD5FXM9"/>
<keyword evidence="4" id="KW-1185">Reference proteome</keyword>
<evidence type="ECO:0000256" key="2">
    <source>
        <dbReference type="SAM" id="MobiDB-lite"/>
    </source>
</evidence>
<dbReference type="Proteomes" id="UP001204833">
    <property type="component" value="Unassembled WGS sequence"/>
</dbReference>
<gene>
    <name evidence="3" type="ORF">KGF57_003577</name>
</gene>
<comment type="caution">
    <text evidence="3">The sequence shown here is derived from an EMBL/GenBank/DDBJ whole genome shotgun (WGS) entry which is preliminary data.</text>
</comment>
<reference evidence="3 4" key="1">
    <citation type="journal article" date="2022" name="DNA Res.">
        <title>Genome analysis of five recently described species of the CUG-Ser clade uncovers Candida theae as a new hybrid lineage with pathogenic potential in the Candida parapsilosis species complex.</title>
        <authorList>
            <person name="Mixao V."/>
            <person name="Del Olmo V."/>
            <person name="Hegedusova E."/>
            <person name="Saus E."/>
            <person name="Pryszcz L."/>
            <person name="Cillingova A."/>
            <person name="Nosek J."/>
            <person name="Gabaldon T."/>
        </authorList>
    </citation>
    <scope>NUCLEOTIDE SEQUENCE [LARGE SCALE GENOMIC DNA]</scope>
    <source>
        <strain evidence="3 4">CBS 12239</strain>
    </source>
</reference>
<name>A0AAD5FXM9_9ASCO</name>
<feature type="compositionally biased region" description="Basic and acidic residues" evidence="2">
    <location>
        <begin position="201"/>
        <end position="216"/>
    </location>
</feature>
<evidence type="ECO:0000256" key="1">
    <source>
        <dbReference type="SAM" id="Coils"/>
    </source>
</evidence>
<dbReference type="GeneID" id="76151635"/>